<name>A0A5B9R7P9_9BACT</name>
<sequence length="88" mass="9981">MLNISLTNFAWETVLVMCACPIFIDTWIMFARVFKKVLLLHIGSVNSIRFASVLNSLGGLFHKRLRRIFTLPQQFAGALSIGDRLKGR</sequence>
<keyword evidence="1" id="KW-0472">Membrane</keyword>
<evidence type="ECO:0000313" key="3">
    <source>
        <dbReference type="Proteomes" id="UP000325286"/>
    </source>
</evidence>
<feature type="transmembrane region" description="Helical" evidence="1">
    <location>
        <begin position="9"/>
        <end position="31"/>
    </location>
</feature>
<proteinExistence type="predicted"/>
<organism evidence="2 3">
    <name type="scientific">Roseimaritima ulvae</name>
    <dbReference type="NCBI Taxonomy" id="980254"/>
    <lineage>
        <taxon>Bacteria</taxon>
        <taxon>Pseudomonadati</taxon>
        <taxon>Planctomycetota</taxon>
        <taxon>Planctomycetia</taxon>
        <taxon>Pirellulales</taxon>
        <taxon>Pirellulaceae</taxon>
        <taxon>Roseimaritima</taxon>
    </lineage>
</organism>
<feature type="transmembrane region" description="Helical" evidence="1">
    <location>
        <begin position="37"/>
        <end position="61"/>
    </location>
</feature>
<dbReference type="AlphaFoldDB" id="A0A5B9R7P9"/>
<keyword evidence="3" id="KW-1185">Reference proteome</keyword>
<reference evidence="2 3" key="1">
    <citation type="submission" date="2019-08" db="EMBL/GenBank/DDBJ databases">
        <title>Deep-cultivation of Planctomycetes and their phenomic and genomic characterization uncovers novel biology.</title>
        <authorList>
            <person name="Wiegand S."/>
            <person name="Jogler M."/>
            <person name="Boedeker C."/>
            <person name="Pinto D."/>
            <person name="Vollmers J."/>
            <person name="Rivas-Marin E."/>
            <person name="Kohn T."/>
            <person name="Peeters S.H."/>
            <person name="Heuer A."/>
            <person name="Rast P."/>
            <person name="Oberbeckmann S."/>
            <person name="Bunk B."/>
            <person name="Jeske O."/>
            <person name="Meyerdierks A."/>
            <person name="Storesund J.E."/>
            <person name="Kallscheuer N."/>
            <person name="Luecker S."/>
            <person name="Lage O.M."/>
            <person name="Pohl T."/>
            <person name="Merkel B.J."/>
            <person name="Hornburger P."/>
            <person name="Mueller R.-W."/>
            <person name="Bruemmer F."/>
            <person name="Labrenz M."/>
            <person name="Spormann A.M."/>
            <person name="Op den Camp H."/>
            <person name="Overmann J."/>
            <person name="Amann R."/>
            <person name="Jetten M.S.M."/>
            <person name="Mascher T."/>
            <person name="Medema M.H."/>
            <person name="Devos D.P."/>
            <person name="Kaster A.-K."/>
            <person name="Ovreas L."/>
            <person name="Rohde M."/>
            <person name="Galperin M.Y."/>
            <person name="Jogler C."/>
        </authorList>
    </citation>
    <scope>NUCLEOTIDE SEQUENCE [LARGE SCALE GENOMIC DNA]</scope>
    <source>
        <strain evidence="2 3">UC8</strain>
    </source>
</reference>
<evidence type="ECO:0000256" key="1">
    <source>
        <dbReference type="SAM" id="Phobius"/>
    </source>
</evidence>
<accession>A0A5B9R7P9</accession>
<protein>
    <submittedName>
        <fullName evidence="2">Uncharacterized protein</fullName>
    </submittedName>
</protein>
<dbReference type="KEGG" id="rul:UC8_45420"/>
<keyword evidence="1" id="KW-1133">Transmembrane helix</keyword>
<evidence type="ECO:0000313" key="2">
    <source>
        <dbReference type="EMBL" id="QEG42503.1"/>
    </source>
</evidence>
<gene>
    <name evidence="2" type="ORF">UC8_45420</name>
</gene>
<keyword evidence="1" id="KW-0812">Transmembrane</keyword>
<dbReference type="EMBL" id="CP042914">
    <property type="protein sequence ID" value="QEG42503.1"/>
    <property type="molecule type" value="Genomic_DNA"/>
</dbReference>
<dbReference type="Proteomes" id="UP000325286">
    <property type="component" value="Chromosome"/>
</dbReference>